<dbReference type="Proteomes" id="UP001166291">
    <property type="component" value="Unassembled WGS sequence"/>
</dbReference>
<keyword evidence="3" id="KW-1185">Reference proteome</keyword>
<proteinExistence type="predicted"/>
<reference evidence="2" key="1">
    <citation type="submission" date="2021-07" db="EMBL/GenBank/DDBJ databases">
        <title>Zhongshania sp. CAU 1632 isolated from seawater.</title>
        <authorList>
            <person name="Kim W."/>
        </authorList>
    </citation>
    <scope>NUCLEOTIDE SEQUENCE</scope>
    <source>
        <strain evidence="2">CAU 1632</strain>
    </source>
</reference>
<feature type="domain" description="NAD-dependent epimerase/dehydratase" evidence="1">
    <location>
        <begin position="3"/>
        <end position="34"/>
    </location>
</feature>
<evidence type="ECO:0000313" key="2">
    <source>
        <dbReference type="EMBL" id="MBW2942563.1"/>
    </source>
</evidence>
<gene>
    <name evidence="2" type="ORF">KXJ70_17325</name>
</gene>
<dbReference type="Pfam" id="PF01370">
    <property type="entry name" value="Epimerase"/>
    <property type="match status" value="1"/>
</dbReference>
<comment type="caution">
    <text evidence="2">The sequence shown here is derived from an EMBL/GenBank/DDBJ whole genome shotgun (WGS) entry which is preliminary data.</text>
</comment>
<evidence type="ECO:0000259" key="1">
    <source>
        <dbReference type="Pfam" id="PF01370"/>
    </source>
</evidence>
<sequence>MNVLVVGGSGLIGGEIALHLKSQGHDVTIMARKVRSLG</sequence>
<organism evidence="2 3">
    <name type="scientific">Zhongshania aquimaris</name>
    <dbReference type="NCBI Taxonomy" id="2857107"/>
    <lineage>
        <taxon>Bacteria</taxon>
        <taxon>Pseudomonadati</taxon>
        <taxon>Pseudomonadota</taxon>
        <taxon>Gammaproteobacteria</taxon>
        <taxon>Cellvibrionales</taxon>
        <taxon>Spongiibacteraceae</taxon>
        <taxon>Zhongshania</taxon>
    </lineage>
</organism>
<evidence type="ECO:0000313" key="3">
    <source>
        <dbReference type="Proteomes" id="UP001166291"/>
    </source>
</evidence>
<accession>A0ABS6VX35</accession>
<protein>
    <submittedName>
        <fullName evidence="2">NAD-dependent epimerase/dehydratase family protein</fullName>
    </submittedName>
</protein>
<dbReference type="RefSeq" id="WP_219044809.1">
    <property type="nucleotide sequence ID" value="NZ_JAHWDQ010000006.1"/>
</dbReference>
<dbReference type="EMBL" id="JAHWDQ010000006">
    <property type="protein sequence ID" value="MBW2942563.1"/>
    <property type="molecule type" value="Genomic_DNA"/>
</dbReference>
<name>A0ABS6VX35_9GAMM</name>
<dbReference type="InterPro" id="IPR001509">
    <property type="entry name" value="Epimerase_deHydtase"/>
</dbReference>